<dbReference type="Gene3D" id="2.60.120.830">
    <property type="match status" value="1"/>
</dbReference>
<feature type="disulfide bond" evidence="16">
    <location>
        <begin position="509"/>
        <end position="520"/>
    </location>
</feature>
<proteinExistence type="predicted"/>
<feature type="disulfide bond" evidence="16">
    <location>
        <begin position="474"/>
        <end position="496"/>
    </location>
</feature>
<sequence length="1616" mass="180652">ANSSEDGEATRHGQDSSSRKKIELVKPVKTSPAPLNEHDILFSGDQLKTDDHQSLRHHSGHFRHKQATIWDPHPQYEFTAFGKKFQLELRHDSSFVLPNIQVTHVWNNRTEETPPTEVRPEGCLYSGKVKGDAASKVAVSLCNGMKGHIRTSTGNFFIEPAEQAENFTTPILHHFYRVPATDKEDSTASHCGLTEENIEVQEILSEPSTTQETPSRSRRKRSTSQEYFVELMVAADQKMADYHGAGLHLYILTLVSVVASIYKDVTIGNPISIALVKLVILRDSDFSEMTHREMSGPERLKKFCAWQRKLNEENGSNSHYDAAVLLTRGILCQNTQQSKCHVLGLAEVGTVCAENSGCAVVQDNGLSAAFSIAHEIGHLLNIPHDDDPKCNTFRQPDSANNVMSRVLDHSSNPWVWSNCSRHYLTEFLDAERGSCFLNTPGYDYLDYRTLNLPGEKFSVNRQCELVYGNGSEICPYKPACKNLWCTKVQVGGEIGCQTEHQPWADGTPCADGLWCQRGECVPENRYSLQPIDGQWGGWQPYGPCSRSCGGGVKQSVRYCDEPPPANGGKYCIGARVRYKSCNVQECPPNTPDFREEQCAKFNNNNFNVHGLSTDVKWVPKYGTSKDNQDDRCKLYCRVASSKGYYSLGNKVIDGTKCTPDTYDMCVNGVCKKADCNHILDSDAQLDACGVCGGDNSSCIMISGTYNESIYGYSKVVRIPIGASSLDIRQDGYIAAHKNDNYLALSDGETGEYILNGNFSVRNKTKLILYGGTILEYSGSEAIVERVNSSKPLTKDLVVEVLSNGNLHSPNIVYQYWIQDHFLNKFKWKLTDKWSPCTKVCKGETERMVKCVKLDEGHEVAADYCAGLPLREPVRKSCNVDCELKWLIVSQSECSAMCGSGHRTLRVQCIQHFHHPFSSPVPLNNSTCNFLPKPPTDIPCNGPCNRGRWRYSQWGACSKTCGAGVQTRQSECVDENDEPLPETDCSPSDKYDKQACATQKCPQWSVGSWGECSASCGMGKRQRSIWCQINNLVVEPYNCPLKMKPSEVESCNKQSCPKWIEGPWSYCSVTCGEGIITRPVKCSSGNDDDCLQELKPDDTKICYEHPCQSVHENEIPDSNAIYKLNRWNWRYSDWEPCSTTCGEGIRRRSAICYDEIASKISDYSNCNSIEKPRQTESCFVTSCGIWNISEWGPCSVSCEQGTSTREVACISVSGGLPLPEQECNEPKPLTETVCEAAKQCSAESNIPAQWLAGAWSQCSKPCDGGFMSRQVICQVDGQPSSACDMSNKPETTAPCNQQPCIKTTWNFGDWSQCNVSCGGGFQHRQVRCQESMLGFAKPDSSCSHTVKPAQIQPCNLEPCPDDGKKYIWKPSIWGQCSTNCGPGTRKRSVYCVHATTNDVVSPTYCKDKRKPRDTRECRRAPCPNEWVMEEWSQCSTSCGPGVQYREVKCQRIHKRQTLLVSNEKCDLKNKPPSKQSCQVEVCNTNYFLVPGPWTACSHTCGKKGRQRRKLYCYDQRTRKKVRRSLCNTASEPTMNIFKPARKRKCNQKRCSLSSCLAVKEKLAVKEDREYPMTVAGRNISIFCHNMKSENPQEFLSLPSGENYAEIYGPRLMDPRSC</sequence>
<evidence type="ECO:0000256" key="14">
    <source>
        <dbReference type="PIRSR" id="PIRSR613273-1"/>
    </source>
</evidence>
<feature type="disulfide bond" evidence="16">
    <location>
        <begin position="352"/>
        <end position="435"/>
    </location>
</feature>
<evidence type="ECO:0000259" key="20">
    <source>
        <dbReference type="PROSITE" id="PS51046"/>
    </source>
</evidence>
<evidence type="ECO:0000256" key="6">
    <source>
        <dbReference type="ARBA" id="ARBA00022729"/>
    </source>
</evidence>
<feature type="compositionally biased region" description="Basic and acidic residues" evidence="18">
    <location>
        <begin position="8"/>
        <end position="26"/>
    </location>
</feature>
<dbReference type="FunFam" id="2.20.100.10:FF:000005">
    <property type="entry name" value="ADAM metallopeptidase with thrombospondin type 1 motif 9"/>
    <property type="match status" value="4"/>
</dbReference>
<keyword evidence="4" id="KW-0645">Protease</keyword>
<dbReference type="SUPFAM" id="SSF82895">
    <property type="entry name" value="TSP-1 type 1 repeat"/>
    <property type="match status" value="11"/>
</dbReference>
<comment type="subcellular location">
    <subcellularLocation>
        <location evidence="1">Secreted</location>
        <location evidence="1">Extracellular space</location>
        <location evidence="1">Extracellular matrix</location>
        <location evidence="1">Basement membrane</location>
    </subcellularLocation>
</comment>
<dbReference type="Pfam" id="PF19236">
    <property type="entry name" value="ADAMTS_CR_3"/>
    <property type="match status" value="1"/>
</dbReference>
<evidence type="ECO:0000313" key="21">
    <source>
        <dbReference type="EMBL" id="CAH0381869.1"/>
    </source>
</evidence>
<evidence type="ECO:0000256" key="1">
    <source>
        <dbReference type="ARBA" id="ARBA00004302"/>
    </source>
</evidence>
<dbReference type="InterPro" id="IPR010294">
    <property type="entry name" value="ADAMTS_spacer1"/>
</dbReference>
<evidence type="ECO:0000256" key="16">
    <source>
        <dbReference type="PIRSR" id="PIRSR613273-3"/>
    </source>
</evidence>
<feature type="binding site" evidence="15">
    <location>
        <position position="230"/>
    </location>
    <ligand>
        <name>Ca(2+)</name>
        <dbReference type="ChEBI" id="CHEBI:29108"/>
        <label>2</label>
    </ligand>
</feature>
<keyword evidence="22" id="KW-1185">Reference proteome</keyword>
<keyword evidence="11" id="KW-0482">Metalloprotease</keyword>
<keyword evidence="7" id="KW-0677">Repeat</keyword>
<dbReference type="Pfam" id="PF01562">
    <property type="entry name" value="Pep_M12B_propep"/>
    <property type="match status" value="1"/>
</dbReference>
<dbReference type="InterPro" id="IPR002870">
    <property type="entry name" value="Peptidase_M12B_N"/>
</dbReference>
<dbReference type="Pfam" id="PF01421">
    <property type="entry name" value="Reprolysin"/>
    <property type="match status" value="1"/>
</dbReference>
<dbReference type="Pfam" id="PF08685">
    <property type="entry name" value="GON"/>
    <property type="match status" value="1"/>
</dbReference>
<dbReference type="Gene3D" id="2.20.100.10">
    <property type="entry name" value="Thrombospondin type-1 (TSP1) repeat"/>
    <property type="match status" value="11"/>
</dbReference>
<feature type="domain" description="Peptidase M12B" evidence="19">
    <location>
        <begin position="227"/>
        <end position="440"/>
    </location>
</feature>
<evidence type="ECO:0000259" key="19">
    <source>
        <dbReference type="PROSITE" id="PS50215"/>
    </source>
</evidence>
<dbReference type="InterPro" id="IPR036383">
    <property type="entry name" value="TSP1_rpt_sf"/>
</dbReference>
<keyword evidence="5 15" id="KW-0479">Metal-binding</keyword>
<dbReference type="SMART" id="SM00209">
    <property type="entry name" value="TSP1"/>
    <property type="match status" value="12"/>
</dbReference>
<dbReference type="InterPro" id="IPR012314">
    <property type="entry name" value="Pept_M12B_GON-ADAMTSs"/>
</dbReference>
<dbReference type="EMBL" id="OU963862">
    <property type="protein sequence ID" value="CAH0381869.1"/>
    <property type="molecule type" value="Genomic_DNA"/>
</dbReference>
<feature type="disulfide bond" evidence="16">
    <location>
        <begin position="463"/>
        <end position="485"/>
    </location>
</feature>
<dbReference type="PRINTS" id="PR01857">
    <property type="entry name" value="ADAMTSFAMILY"/>
</dbReference>
<keyword evidence="8" id="KW-0378">Hydrolase</keyword>
<dbReference type="PROSITE" id="PS51046">
    <property type="entry name" value="GON"/>
    <property type="match status" value="1"/>
</dbReference>
<evidence type="ECO:0000256" key="7">
    <source>
        <dbReference type="ARBA" id="ARBA00022737"/>
    </source>
</evidence>
<dbReference type="FunFam" id="2.20.100.10:FF:000006">
    <property type="entry name" value="A disintegrin and metalloproteinase with thrombospondin motifs 1"/>
    <property type="match status" value="1"/>
</dbReference>
<evidence type="ECO:0000256" key="3">
    <source>
        <dbReference type="ARBA" id="ARBA00022530"/>
    </source>
</evidence>
<dbReference type="GO" id="GO:0004222">
    <property type="term" value="F:metalloendopeptidase activity"/>
    <property type="evidence" value="ECO:0007669"/>
    <property type="project" value="InterPro"/>
</dbReference>
<evidence type="ECO:0000256" key="13">
    <source>
        <dbReference type="ARBA" id="ARBA00023180"/>
    </source>
</evidence>
<dbReference type="PROSITE" id="PS50215">
    <property type="entry name" value="ADAM_MEPRO"/>
    <property type="match status" value="1"/>
</dbReference>
<feature type="disulfide bond" evidence="16">
    <location>
        <begin position="480"/>
        <end position="515"/>
    </location>
</feature>
<evidence type="ECO:0000256" key="4">
    <source>
        <dbReference type="ARBA" id="ARBA00022670"/>
    </source>
</evidence>
<accession>A0A9P0EY76</accession>
<keyword evidence="10" id="KW-0084">Basement membrane</keyword>
<keyword evidence="9 15" id="KW-0862">Zinc</keyword>
<dbReference type="Pfam" id="PF19030">
    <property type="entry name" value="TSP1_ADAMTS"/>
    <property type="match status" value="11"/>
</dbReference>
<dbReference type="InterPro" id="IPR013273">
    <property type="entry name" value="ADAMTS/ADAMTS-like"/>
</dbReference>
<dbReference type="FunFam" id="2.60.120.830:FF:000001">
    <property type="entry name" value="A disintegrin and metalloproteinase with thrombospondin motifs 1"/>
    <property type="match status" value="1"/>
</dbReference>
<dbReference type="GO" id="GO:0030198">
    <property type="term" value="P:extracellular matrix organization"/>
    <property type="evidence" value="ECO:0007669"/>
    <property type="project" value="InterPro"/>
</dbReference>
<feature type="binding site" evidence="15">
    <location>
        <position position="435"/>
    </location>
    <ligand>
        <name>Ca(2+)</name>
        <dbReference type="ChEBI" id="CHEBI:29108"/>
        <label>1</label>
    </ligand>
</feature>
<name>A0A9P0EY76_BEMTA</name>
<dbReference type="PANTHER" id="PTHR13723:SF278">
    <property type="entry name" value="ADAM METALLOPEPTIDASE WITH THROMBOSPONDIN TYPE 1 MOTIF A, ISOFORM B"/>
    <property type="match status" value="1"/>
</dbReference>
<dbReference type="PANTHER" id="PTHR13723">
    <property type="entry name" value="ADAMTS A DISINTEGRIN AND METALLOPROTEASE WITH THROMBOSPONDIN MOTIFS PROTEASE"/>
    <property type="match status" value="1"/>
</dbReference>
<protein>
    <submittedName>
        <fullName evidence="21">Uncharacterized protein</fullName>
    </submittedName>
</protein>
<feature type="disulfide bond" evidence="16">
    <location>
        <begin position="304"/>
        <end position="358"/>
    </location>
</feature>
<keyword evidence="12 16" id="KW-1015">Disulfide bond</keyword>
<comment type="cofactor">
    <cofactor evidence="15">
        <name>Zn(2+)</name>
        <dbReference type="ChEBI" id="CHEBI:29105"/>
    </cofactor>
    <text evidence="15">Binds 1 zinc ion per subunit.</text>
</comment>
<dbReference type="InterPro" id="IPR050439">
    <property type="entry name" value="ADAMTS_ADAMTS-like"/>
</dbReference>
<evidence type="ECO:0000256" key="11">
    <source>
        <dbReference type="ARBA" id="ARBA00023049"/>
    </source>
</evidence>
<dbReference type="PROSITE" id="PS50092">
    <property type="entry name" value="TSP1"/>
    <property type="match status" value="11"/>
</dbReference>
<dbReference type="InterPro" id="IPR001590">
    <property type="entry name" value="Peptidase_M12B"/>
</dbReference>
<feature type="disulfide bond" evidence="16">
    <location>
        <begin position="544"/>
        <end position="581"/>
    </location>
</feature>
<feature type="binding site" evidence="15 17">
    <location>
        <position position="378"/>
    </location>
    <ligand>
        <name>Zn(2+)</name>
        <dbReference type="ChEBI" id="CHEBI:29105"/>
        <note>catalytic</note>
    </ligand>
</feature>
<dbReference type="Pfam" id="PF17771">
    <property type="entry name" value="ADAMTS_CR_2"/>
    <property type="match status" value="1"/>
</dbReference>
<dbReference type="InterPro" id="IPR041645">
    <property type="entry name" value="ADAMTS_CR_2"/>
</dbReference>
<feature type="non-terminal residue" evidence="21">
    <location>
        <position position="1616"/>
    </location>
</feature>
<dbReference type="Proteomes" id="UP001152759">
    <property type="component" value="Chromosome 1"/>
</dbReference>
<feature type="binding site" evidence="15">
    <location>
        <position position="230"/>
    </location>
    <ligand>
        <name>Ca(2+)</name>
        <dbReference type="ChEBI" id="CHEBI:29108"/>
        <label>1</label>
    </ligand>
</feature>
<evidence type="ECO:0000256" key="10">
    <source>
        <dbReference type="ARBA" id="ARBA00022869"/>
    </source>
</evidence>
<evidence type="ECO:0000256" key="18">
    <source>
        <dbReference type="SAM" id="MobiDB-lite"/>
    </source>
</evidence>
<keyword evidence="13" id="KW-0325">Glycoprotein</keyword>
<feature type="binding site" evidence="15">
    <location>
        <position position="321"/>
    </location>
    <ligand>
        <name>Ca(2+)</name>
        <dbReference type="ChEBI" id="CHEBI:29108"/>
        <label>1</label>
    </ligand>
</feature>
<feature type="active site" evidence="14 17">
    <location>
        <position position="375"/>
    </location>
</feature>
<keyword evidence="15" id="KW-0106">Calcium</keyword>
<dbReference type="InterPro" id="IPR024079">
    <property type="entry name" value="MetalloPept_cat_dom_sf"/>
</dbReference>
<dbReference type="Gene3D" id="3.40.1620.60">
    <property type="match status" value="1"/>
</dbReference>
<dbReference type="CDD" id="cd04273">
    <property type="entry name" value="ZnMc_ADAMTS_like"/>
    <property type="match status" value="1"/>
</dbReference>
<dbReference type="InterPro" id="IPR000884">
    <property type="entry name" value="TSP1_rpt"/>
</dbReference>
<keyword evidence="6" id="KW-0732">Signal</keyword>
<evidence type="ECO:0000256" key="12">
    <source>
        <dbReference type="ARBA" id="ARBA00023157"/>
    </source>
</evidence>
<reference evidence="21" key="1">
    <citation type="submission" date="2021-12" db="EMBL/GenBank/DDBJ databases">
        <authorList>
            <person name="King R."/>
        </authorList>
    </citation>
    <scope>NUCLEOTIDE SEQUENCE</scope>
</reference>
<dbReference type="SUPFAM" id="SSF55486">
    <property type="entry name" value="Metalloproteases ('zincins'), catalytic domain"/>
    <property type="match status" value="1"/>
</dbReference>
<keyword evidence="2" id="KW-0964">Secreted</keyword>
<dbReference type="GO" id="GO:0006508">
    <property type="term" value="P:proteolysis"/>
    <property type="evidence" value="ECO:0007669"/>
    <property type="project" value="UniProtKB-KW"/>
</dbReference>
<evidence type="ECO:0000256" key="9">
    <source>
        <dbReference type="ARBA" id="ARBA00022833"/>
    </source>
</evidence>
<feature type="disulfide bond" evidence="16">
    <location>
        <begin position="559"/>
        <end position="571"/>
    </location>
</feature>
<keyword evidence="3" id="KW-0272">Extracellular matrix</keyword>
<feature type="binding site" evidence="15 17">
    <location>
        <position position="374"/>
    </location>
    <ligand>
        <name>Zn(2+)</name>
        <dbReference type="ChEBI" id="CHEBI:29105"/>
        <note>catalytic</note>
    </ligand>
</feature>
<feature type="non-terminal residue" evidence="21">
    <location>
        <position position="1"/>
    </location>
</feature>
<evidence type="ECO:0000256" key="17">
    <source>
        <dbReference type="PROSITE-ProRule" id="PRU00276"/>
    </source>
</evidence>
<dbReference type="GO" id="GO:0008270">
    <property type="term" value="F:zinc ion binding"/>
    <property type="evidence" value="ECO:0007669"/>
    <property type="project" value="InterPro"/>
</dbReference>
<evidence type="ECO:0000256" key="15">
    <source>
        <dbReference type="PIRSR" id="PIRSR613273-2"/>
    </source>
</evidence>
<evidence type="ECO:0000256" key="8">
    <source>
        <dbReference type="ARBA" id="ARBA00022801"/>
    </source>
</evidence>
<feature type="region of interest" description="Disordered" evidence="18">
    <location>
        <begin position="1"/>
        <end position="37"/>
    </location>
</feature>
<evidence type="ECO:0000256" key="5">
    <source>
        <dbReference type="ARBA" id="ARBA00022723"/>
    </source>
</evidence>
<feature type="binding site" description="in inhibited form" evidence="15">
    <location>
        <position position="191"/>
    </location>
    <ligand>
        <name>Zn(2+)</name>
        <dbReference type="ChEBI" id="CHEBI:29105"/>
        <note>catalytic</note>
    </ligand>
</feature>
<feature type="domain" description="GON" evidence="20">
    <location>
        <begin position="1550"/>
        <end position="1616"/>
    </location>
</feature>
<evidence type="ECO:0000313" key="22">
    <source>
        <dbReference type="Proteomes" id="UP001152759"/>
    </source>
</evidence>
<dbReference type="Pfam" id="PF00090">
    <property type="entry name" value="TSP_1"/>
    <property type="match status" value="1"/>
</dbReference>
<dbReference type="Pfam" id="PF05986">
    <property type="entry name" value="ADAMTS_spacer1"/>
    <property type="match status" value="1"/>
</dbReference>
<dbReference type="GO" id="GO:0005604">
    <property type="term" value="C:basement membrane"/>
    <property type="evidence" value="ECO:0007669"/>
    <property type="project" value="UniProtKB-SubCell"/>
</dbReference>
<organism evidence="21 22">
    <name type="scientific">Bemisia tabaci</name>
    <name type="common">Sweetpotato whitefly</name>
    <name type="synonym">Aleurodes tabaci</name>
    <dbReference type="NCBI Taxonomy" id="7038"/>
    <lineage>
        <taxon>Eukaryota</taxon>
        <taxon>Metazoa</taxon>
        <taxon>Ecdysozoa</taxon>
        <taxon>Arthropoda</taxon>
        <taxon>Hexapoda</taxon>
        <taxon>Insecta</taxon>
        <taxon>Pterygota</taxon>
        <taxon>Neoptera</taxon>
        <taxon>Paraneoptera</taxon>
        <taxon>Hemiptera</taxon>
        <taxon>Sternorrhyncha</taxon>
        <taxon>Aleyrodoidea</taxon>
        <taxon>Aleyrodidae</taxon>
        <taxon>Aleyrodinae</taxon>
        <taxon>Bemisia</taxon>
    </lineage>
</organism>
<comment type="caution">
    <text evidence="17">Lacks conserved residue(s) required for the propagation of feature annotation.</text>
</comment>
<dbReference type="Gene3D" id="3.40.390.10">
    <property type="entry name" value="Collagenase (Catalytic Domain)"/>
    <property type="match status" value="1"/>
</dbReference>
<dbReference type="InterPro" id="IPR045371">
    <property type="entry name" value="ADAMTS_CR_3"/>
</dbReference>
<evidence type="ECO:0000256" key="2">
    <source>
        <dbReference type="ARBA" id="ARBA00022525"/>
    </source>
</evidence>
<feature type="disulfide bond" evidence="16">
    <location>
        <begin position="548"/>
        <end position="586"/>
    </location>
</feature>
<feature type="disulfide bond" evidence="16">
    <location>
        <begin position="332"/>
        <end position="340"/>
    </location>
</feature>
<feature type="disulfide bond" evidence="16">
    <location>
        <begin position="390"/>
        <end position="419"/>
    </location>
</feature>
<feature type="binding site" evidence="15 17">
    <location>
        <position position="384"/>
    </location>
    <ligand>
        <name>Zn(2+)</name>
        <dbReference type="ChEBI" id="CHEBI:29105"/>
        <note>catalytic</note>
    </ligand>
</feature>
<gene>
    <name evidence="21" type="ORF">BEMITA_LOCUS1475</name>
</gene>